<evidence type="ECO:0000313" key="2">
    <source>
        <dbReference type="Proteomes" id="UP001348817"/>
    </source>
</evidence>
<dbReference type="AlphaFoldDB" id="A0AAU9CBX5"/>
<dbReference type="RefSeq" id="WP_338391263.1">
    <property type="nucleotide sequence ID" value="NZ_AP025314.1"/>
</dbReference>
<proteinExistence type="predicted"/>
<organism evidence="1 2">
    <name type="scientific">Fulvitalea axinellae</name>
    <dbReference type="NCBI Taxonomy" id="1182444"/>
    <lineage>
        <taxon>Bacteria</taxon>
        <taxon>Pseudomonadati</taxon>
        <taxon>Bacteroidota</taxon>
        <taxon>Cytophagia</taxon>
        <taxon>Cytophagales</taxon>
        <taxon>Persicobacteraceae</taxon>
        <taxon>Fulvitalea</taxon>
    </lineage>
</organism>
<dbReference type="GO" id="GO:0019867">
    <property type="term" value="C:outer membrane"/>
    <property type="evidence" value="ECO:0007669"/>
    <property type="project" value="InterPro"/>
</dbReference>
<accession>A0AAU9CBX5</accession>
<protein>
    <recommendedName>
        <fullName evidence="3">Lipopolysaccharide-assembly</fullName>
    </recommendedName>
</protein>
<reference evidence="1 2" key="1">
    <citation type="submission" date="2021-12" db="EMBL/GenBank/DDBJ databases">
        <title>Genome sequencing of bacteria with rrn-lacking chromosome and rrn-plasmid.</title>
        <authorList>
            <person name="Anda M."/>
            <person name="Iwasaki W."/>
        </authorList>
    </citation>
    <scope>NUCLEOTIDE SEQUENCE [LARGE SCALE GENOMIC DNA]</scope>
    <source>
        <strain evidence="1 2">DSM 100852</strain>
    </source>
</reference>
<keyword evidence="2" id="KW-1185">Reference proteome</keyword>
<dbReference type="GO" id="GO:0043165">
    <property type="term" value="P:Gram-negative-bacterium-type cell outer membrane assembly"/>
    <property type="evidence" value="ECO:0007669"/>
    <property type="project" value="InterPro"/>
</dbReference>
<dbReference type="KEGG" id="fax:FUAX_20980"/>
<dbReference type="Proteomes" id="UP001348817">
    <property type="component" value="Chromosome"/>
</dbReference>
<evidence type="ECO:0000313" key="1">
    <source>
        <dbReference type="EMBL" id="BDD09666.1"/>
    </source>
</evidence>
<sequence>MKLKTKAQKALLYTGKLFLLVAFCLAGHSCGVYSFTGASIDYTNTKTISIGYFYNEAGLGPANISDELTNKLKDFFQQNTQLDIVAEDGDLQIEGTISRYAFSPLAPQSNPNATSGLEGVDEAGLERLTIGVSATYVNVNDETYDFENRVFSQFEDYNAVTQTREQVETGLVDGILDQIVLDIFNASVANW</sequence>
<dbReference type="EMBL" id="AP025314">
    <property type="protein sequence ID" value="BDD09666.1"/>
    <property type="molecule type" value="Genomic_DNA"/>
</dbReference>
<dbReference type="Pfam" id="PF04390">
    <property type="entry name" value="LptE"/>
    <property type="match status" value="1"/>
</dbReference>
<name>A0AAU9CBX5_9BACT</name>
<evidence type="ECO:0008006" key="3">
    <source>
        <dbReference type="Google" id="ProtNLM"/>
    </source>
</evidence>
<dbReference type="InterPro" id="IPR007485">
    <property type="entry name" value="LPS_assembly_LptE"/>
</dbReference>
<gene>
    <name evidence="1" type="ORF">FUAX_20980</name>
</gene>